<dbReference type="CDD" id="cd17260">
    <property type="entry name" value="RMtype1_S_EcoEI-TRD1-CR1_like"/>
    <property type="match status" value="1"/>
</dbReference>
<evidence type="ECO:0000259" key="4">
    <source>
        <dbReference type="Pfam" id="PF01420"/>
    </source>
</evidence>
<dbReference type="InterPro" id="IPR052021">
    <property type="entry name" value="Type-I_RS_S_subunit"/>
</dbReference>
<organism evidence="5 6">
    <name type="scientific">Sphingomonas abaci</name>
    <dbReference type="NCBI Taxonomy" id="237611"/>
    <lineage>
        <taxon>Bacteria</taxon>
        <taxon>Pseudomonadati</taxon>
        <taxon>Pseudomonadota</taxon>
        <taxon>Alphaproteobacteria</taxon>
        <taxon>Sphingomonadales</taxon>
        <taxon>Sphingomonadaceae</taxon>
        <taxon>Sphingomonas</taxon>
    </lineage>
</organism>
<gene>
    <name evidence="5" type="ORF">GGQ96_002669</name>
</gene>
<keyword evidence="6" id="KW-1185">Reference proteome</keyword>
<dbReference type="RefSeq" id="WP_184115452.1">
    <property type="nucleotide sequence ID" value="NZ_JACHNY010000005.1"/>
</dbReference>
<evidence type="ECO:0000256" key="1">
    <source>
        <dbReference type="ARBA" id="ARBA00010923"/>
    </source>
</evidence>
<evidence type="ECO:0000256" key="3">
    <source>
        <dbReference type="ARBA" id="ARBA00023125"/>
    </source>
</evidence>
<comment type="similarity">
    <text evidence="1">Belongs to the type-I restriction system S methylase family.</text>
</comment>
<accession>A0A7W7EYT8</accession>
<keyword evidence="2" id="KW-0680">Restriction system</keyword>
<comment type="caution">
    <text evidence="5">The sequence shown here is derived from an EMBL/GenBank/DDBJ whole genome shotgun (WGS) entry which is preliminary data.</text>
</comment>
<proteinExistence type="inferred from homology"/>
<dbReference type="EMBL" id="JACHNY010000005">
    <property type="protein sequence ID" value="MBB4618526.1"/>
    <property type="molecule type" value="Genomic_DNA"/>
</dbReference>
<dbReference type="InterPro" id="IPR044946">
    <property type="entry name" value="Restrct_endonuc_typeI_TRD_sf"/>
</dbReference>
<dbReference type="PANTHER" id="PTHR30408">
    <property type="entry name" value="TYPE-1 RESTRICTION ENZYME ECOKI SPECIFICITY PROTEIN"/>
    <property type="match status" value="1"/>
</dbReference>
<evidence type="ECO:0000313" key="5">
    <source>
        <dbReference type="EMBL" id="MBB4618526.1"/>
    </source>
</evidence>
<dbReference type="Gene3D" id="3.90.220.20">
    <property type="entry name" value="DNA methylase specificity domains"/>
    <property type="match status" value="2"/>
</dbReference>
<dbReference type="Pfam" id="PF01420">
    <property type="entry name" value="Methylase_S"/>
    <property type="match status" value="1"/>
</dbReference>
<protein>
    <submittedName>
        <fullName evidence="5">Type I restriction enzyme S subunit</fullName>
        <ecNumber evidence="5">3.1.21.3</ecNumber>
    </submittedName>
</protein>
<feature type="domain" description="Type I restriction modification DNA specificity" evidence="4">
    <location>
        <begin position="49"/>
        <end position="204"/>
    </location>
</feature>
<dbReference type="Proteomes" id="UP000574769">
    <property type="component" value="Unassembled WGS sequence"/>
</dbReference>
<dbReference type="SUPFAM" id="SSF116734">
    <property type="entry name" value="DNA methylase specificity domain"/>
    <property type="match status" value="2"/>
</dbReference>
<dbReference type="GO" id="GO:0009307">
    <property type="term" value="P:DNA restriction-modification system"/>
    <property type="evidence" value="ECO:0007669"/>
    <property type="project" value="UniProtKB-KW"/>
</dbReference>
<keyword evidence="5" id="KW-0378">Hydrolase</keyword>
<dbReference type="InterPro" id="IPR000055">
    <property type="entry name" value="Restrct_endonuc_typeI_TRD"/>
</dbReference>
<sequence length="441" mass="48221">MRKSGHPLIDAAPSGWRLATVDEVKSSERHSCVAGPFGSSISSKFFTSSGVPIIRGSNLTADLDRFVADKFAFISYETAARFSAQTVRAGDLVFTCWGTIGQVGLIPQDGPFDHYVISNKQLKLRVDTDILDPLFAFYFFAAPETVQYVRDRAIGSAVPGINLGILKALPVLAPPLNTQRRIASILGAYDDLIEVNRRRVSVLEEMARGLFEEWFVRFRFPGHENVPIVDTPDGPLPEGWRWGRAKDLVDFDPKTKVPKDGDKPFVPMGQLDTTSSLIAPFEVRSGNSGAKFQNGDTLFARITPCLENGKTGIVRGLPAPEGHGFGSTEFIVMRGSRAGPAFTYCLSRTRSFRDHARSSMSGASGRQRARTESVAAFELPVPLSDETLEQFETVAWPMLQQVGVSGEANLRLAASRDLLLPRLISGQLSVETAERELEAAA</sequence>
<dbReference type="GO" id="GO:0009035">
    <property type="term" value="F:type I site-specific deoxyribonuclease activity"/>
    <property type="evidence" value="ECO:0007669"/>
    <property type="project" value="UniProtKB-EC"/>
</dbReference>
<evidence type="ECO:0000313" key="6">
    <source>
        <dbReference type="Proteomes" id="UP000574769"/>
    </source>
</evidence>
<evidence type="ECO:0000256" key="2">
    <source>
        <dbReference type="ARBA" id="ARBA00022747"/>
    </source>
</evidence>
<keyword evidence="3" id="KW-0238">DNA-binding</keyword>
<dbReference type="EC" id="3.1.21.3" evidence="5"/>
<reference evidence="5 6" key="1">
    <citation type="submission" date="2020-08" db="EMBL/GenBank/DDBJ databases">
        <title>Genomic Encyclopedia of Type Strains, Phase IV (KMG-IV): sequencing the most valuable type-strain genomes for metagenomic binning, comparative biology and taxonomic classification.</title>
        <authorList>
            <person name="Goeker M."/>
        </authorList>
    </citation>
    <scope>NUCLEOTIDE SEQUENCE [LARGE SCALE GENOMIC DNA]</scope>
    <source>
        <strain evidence="5 6">DSM 15867</strain>
    </source>
</reference>
<dbReference type="GO" id="GO:0003677">
    <property type="term" value="F:DNA binding"/>
    <property type="evidence" value="ECO:0007669"/>
    <property type="project" value="UniProtKB-KW"/>
</dbReference>
<dbReference type="PANTHER" id="PTHR30408:SF13">
    <property type="entry name" value="TYPE I RESTRICTION ENZYME HINDI SPECIFICITY SUBUNIT"/>
    <property type="match status" value="1"/>
</dbReference>
<name>A0A7W7EYT8_9SPHN</name>
<dbReference type="AlphaFoldDB" id="A0A7W7EYT8"/>